<protein>
    <submittedName>
        <fullName evidence="2">YbaK/EbsC family protein</fullName>
    </submittedName>
</protein>
<dbReference type="RefSeq" id="WP_258213617.1">
    <property type="nucleotide sequence ID" value="NZ_JANQBD010000008.1"/>
</dbReference>
<comment type="caution">
    <text evidence="2">The sequence shown here is derived from an EMBL/GenBank/DDBJ whole genome shotgun (WGS) entry which is preliminary data.</text>
</comment>
<dbReference type="InterPro" id="IPR036754">
    <property type="entry name" value="YbaK/aa-tRNA-synt-asso_dom_sf"/>
</dbReference>
<name>A0ABT1YFP6_9BACL</name>
<dbReference type="SUPFAM" id="SSF55826">
    <property type="entry name" value="YbaK/ProRS associated domain"/>
    <property type="match status" value="1"/>
</dbReference>
<dbReference type="PANTHER" id="PTHR30411">
    <property type="entry name" value="CYTOPLASMIC PROTEIN"/>
    <property type="match status" value="1"/>
</dbReference>
<keyword evidence="3" id="KW-1185">Reference proteome</keyword>
<gene>
    <name evidence="2" type="ORF">NV381_12470</name>
</gene>
<reference evidence="2 3" key="1">
    <citation type="submission" date="2022-08" db="EMBL/GenBank/DDBJ databases">
        <title>Paenibacillus endoradicis sp. nov., Paenibacillus radicibacter sp. nov and Paenibacillus pararadicis sp. nov., three cold-adapted plant growth-promoting bacteria isolated from root of Larix gmelinii in Great Khingan.</title>
        <authorList>
            <person name="Xue H."/>
        </authorList>
    </citation>
    <scope>NUCLEOTIDE SEQUENCE [LARGE SCALE GENOMIC DNA]</scope>
    <source>
        <strain evidence="2 3">N5-1-1-5</strain>
    </source>
</reference>
<evidence type="ECO:0000259" key="1">
    <source>
        <dbReference type="Pfam" id="PF04073"/>
    </source>
</evidence>
<dbReference type="CDD" id="cd04332">
    <property type="entry name" value="YbaK_like"/>
    <property type="match status" value="1"/>
</dbReference>
<dbReference type="Gene3D" id="3.90.960.10">
    <property type="entry name" value="YbaK/aminoacyl-tRNA synthetase-associated domain"/>
    <property type="match status" value="1"/>
</dbReference>
<organism evidence="2 3">
    <name type="scientific">Paenibacillus radicis</name>
    <name type="common">ex Xue et al. 2023</name>
    <dbReference type="NCBI Taxonomy" id="2972489"/>
    <lineage>
        <taxon>Bacteria</taxon>
        <taxon>Bacillati</taxon>
        <taxon>Bacillota</taxon>
        <taxon>Bacilli</taxon>
        <taxon>Bacillales</taxon>
        <taxon>Paenibacillaceae</taxon>
        <taxon>Paenibacillus</taxon>
    </lineage>
</organism>
<dbReference type="Pfam" id="PF04073">
    <property type="entry name" value="tRNA_edit"/>
    <property type="match status" value="1"/>
</dbReference>
<dbReference type="InterPro" id="IPR007214">
    <property type="entry name" value="YbaK/aa-tRNA-synth-assoc-dom"/>
</dbReference>
<proteinExistence type="predicted"/>
<evidence type="ECO:0000313" key="2">
    <source>
        <dbReference type="EMBL" id="MCR8632020.1"/>
    </source>
</evidence>
<dbReference type="Proteomes" id="UP001300012">
    <property type="component" value="Unassembled WGS sequence"/>
</dbReference>
<sequence length="182" mass="20449">MEELISILNNEQIEYEIIEHSIPINTAQEGADYFGIQIGQTAPTLILKTEKGYYSLIISGDYGRVEFDSLKEILEIQEIKLAKPKEVEQVTGCRIGNVPLINPNIPTILDRELYRFPFVYGGTGLSQTTLKIQPQDIEKLLLKVMKMSLMKGFIAKCSTNGTRMLNSNKKSGGRGILFFCLN</sequence>
<feature type="domain" description="YbaK/aminoacyl-tRNA synthetase-associated" evidence="1">
    <location>
        <begin position="23"/>
        <end position="140"/>
    </location>
</feature>
<accession>A0ABT1YFP6</accession>
<evidence type="ECO:0000313" key="3">
    <source>
        <dbReference type="Proteomes" id="UP001300012"/>
    </source>
</evidence>
<dbReference type="PANTHER" id="PTHR30411:SF1">
    <property type="entry name" value="CYTOPLASMIC PROTEIN"/>
    <property type="match status" value="1"/>
</dbReference>
<dbReference type="EMBL" id="JANQBD010000008">
    <property type="protein sequence ID" value="MCR8632020.1"/>
    <property type="molecule type" value="Genomic_DNA"/>
</dbReference>